<evidence type="ECO:0000256" key="3">
    <source>
        <dbReference type="ARBA" id="ARBA00022840"/>
    </source>
</evidence>
<protein>
    <submittedName>
        <fullName evidence="7">Tubulin tyrosine ligase</fullName>
    </submittedName>
</protein>
<dbReference type="InParanoid" id="D2VE47"/>
<dbReference type="InterPro" id="IPR000571">
    <property type="entry name" value="Znf_CCCH"/>
</dbReference>
<dbReference type="PANTHER" id="PTHR12241">
    <property type="entry name" value="TUBULIN POLYGLUTAMYLASE"/>
    <property type="match status" value="1"/>
</dbReference>
<dbReference type="PROSITE" id="PS50103">
    <property type="entry name" value="ZF_C3H1"/>
    <property type="match status" value="1"/>
</dbReference>
<dbReference type="PROSITE" id="PS51221">
    <property type="entry name" value="TTL"/>
    <property type="match status" value="1"/>
</dbReference>
<dbReference type="GO" id="GO:0036064">
    <property type="term" value="C:ciliary basal body"/>
    <property type="evidence" value="ECO:0007669"/>
    <property type="project" value="TreeGrafter"/>
</dbReference>
<dbReference type="AlphaFoldDB" id="D2VE47"/>
<dbReference type="OMA" id="SHELCNK"/>
<dbReference type="eggNOG" id="KOG2157">
    <property type="taxonomic scope" value="Eukaryota"/>
</dbReference>
<reference evidence="7 8" key="1">
    <citation type="journal article" date="2010" name="Cell">
        <title>The genome of Naegleria gruberi illuminates early eukaryotic versatility.</title>
        <authorList>
            <person name="Fritz-Laylin L.K."/>
            <person name="Prochnik S.E."/>
            <person name="Ginger M.L."/>
            <person name="Dacks J.B."/>
            <person name="Carpenter M.L."/>
            <person name="Field M.C."/>
            <person name="Kuo A."/>
            <person name="Paredez A."/>
            <person name="Chapman J."/>
            <person name="Pham J."/>
            <person name="Shu S."/>
            <person name="Neupane R."/>
            <person name="Cipriano M."/>
            <person name="Mancuso J."/>
            <person name="Tu H."/>
            <person name="Salamov A."/>
            <person name="Lindquist E."/>
            <person name="Shapiro H."/>
            <person name="Lucas S."/>
            <person name="Grigoriev I.V."/>
            <person name="Cande W.Z."/>
            <person name="Fulton C."/>
            <person name="Rokhsar D.S."/>
            <person name="Dawson S.C."/>
        </authorList>
    </citation>
    <scope>NUCLEOTIDE SEQUENCE [LARGE SCALE GENOMIC DNA]</scope>
    <source>
        <strain evidence="7 8">NEG-M</strain>
    </source>
</reference>
<dbReference type="GO" id="GO:0005524">
    <property type="term" value="F:ATP binding"/>
    <property type="evidence" value="ECO:0007669"/>
    <property type="project" value="UniProtKB-KW"/>
</dbReference>
<keyword evidence="1 7" id="KW-0436">Ligase</keyword>
<sequence>MSCCSSTELHRDEEASKQHQPEGKFIHFSTVETVQGICWFYRSNGFCKHDDCPYQHIIPSNDDLYKKKSTTTLNNINSSTTSTTLVSSSSPSLESSSNNNNTTSFSSPISNNNKTYCWISMAKELKFAASVLRRTFEENGFNLLINKEDFAQFNKNNKSNLEDDNYRGLPLFWGHVFPRNNIVKWFELPSHTLINHFVNSHELCNKSLMALNFQDLSEKKVKSKSQYVPVSFYLPDQLNLFINHCENQEETEKSIWIVKPGRSGEGRGIQIYQSYQQVIVGEFPQIPTCEIESGIISEKSLKLGKHKMVVSKYIDNPLLIENKKFDMRMYVLLIGGGSQERFGSNTEEFHTYFYRDAIVRFASEDYTTDLDTLKNPFIHITNNSVNDKKNKIQNETITQKFGFFSNMYLPELIPCLEKMDIDWNQFATSLVGSKLNA</sequence>
<keyword evidence="3" id="KW-0067">ATP-binding</keyword>
<dbReference type="GO" id="GO:0008270">
    <property type="term" value="F:zinc ion binding"/>
    <property type="evidence" value="ECO:0007669"/>
    <property type="project" value="UniProtKB-KW"/>
</dbReference>
<dbReference type="Proteomes" id="UP000006671">
    <property type="component" value="Unassembled WGS sequence"/>
</dbReference>
<name>D2VE47_NAEGR</name>
<accession>D2VE47</accession>
<evidence type="ECO:0000256" key="1">
    <source>
        <dbReference type="ARBA" id="ARBA00022598"/>
    </source>
</evidence>
<proteinExistence type="predicted"/>
<evidence type="ECO:0000256" key="2">
    <source>
        <dbReference type="ARBA" id="ARBA00022741"/>
    </source>
</evidence>
<organism evidence="8">
    <name type="scientific">Naegleria gruberi</name>
    <name type="common">Amoeba</name>
    <dbReference type="NCBI Taxonomy" id="5762"/>
    <lineage>
        <taxon>Eukaryota</taxon>
        <taxon>Discoba</taxon>
        <taxon>Heterolobosea</taxon>
        <taxon>Tetramitia</taxon>
        <taxon>Eutetramitia</taxon>
        <taxon>Vahlkampfiidae</taxon>
        <taxon>Naegleria</taxon>
    </lineage>
</organism>
<feature type="compositionally biased region" description="Basic and acidic residues" evidence="5">
    <location>
        <begin position="8"/>
        <end position="20"/>
    </location>
</feature>
<dbReference type="KEGG" id="ngr:NAEGRDRAFT_67150"/>
<dbReference type="InterPro" id="IPR004344">
    <property type="entry name" value="TTL/TTLL_fam"/>
</dbReference>
<evidence type="ECO:0000256" key="4">
    <source>
        <dbReference type="PROSITE-ProRule" id="PRU00723"/>
    </source>
</evidence>
<feature type="zinc finger region" description="C3H1-type" evidence="4">
    <location>
        <begin position="32"/>
        <end position="59"/>
    </location>
</feature>
<keyword evidence="4" id="KW-0862">Zinc</keyword>
<dbReference type="OrthoDB" id="202825at2759"/>
<feature type="domain" description="C3H1-type" evidence="6">
    <location>
        <begin position="32"/>
        <end position="59"/>
    </location>
</feature>
<keyword evidence="8" id="KW-1185">Reference proteome</keyword>
<dbReference type="EMBL" id="GG738866">
    <property type="protein sequence ID" value="EFC44819.1"/>
    <property type="molecule type" value="Genomic_DNA"/>
</dbReference>
<keyword evidence="4" id="KW-0863">Zinc-finger</keyword>
<dbReference type="STRING" id="5762.D2VE47"/>
<dbReference type="VEuPathDB" id="AmoebaDB:NAEGRDRAFT_67150"/>
<feature type="region of interest" description="Disordered" evidence="5">
    <location>
        <begin position="1"/>
        <end position="20"/>
    </location>
</feature>
<dbReference type="Gene3D" id="3.30.470.20">
    <property type="entry name" value="ATP-grasp fold, B domain"/>
    <property type="match status" value="1"/>
</dbReference>
<evidence type="ECO:0000259" key="6">
    <source>
        <dbReference type="PROSITE" id="PS50103"/>
    </source>
</evidence>
<dbReference type="GO" id="GO:0070740">
    <property type="term" value="F:tubulin-glutamic acid ligase activity"/>
    <property type="evidence" value="ECO:0007669"/>
    <property type="project" value="TreeGrafter"/>
</dbReference>
<feature type="region of interest" description="Disordered" evidence="5">
    <location>
        <begin position="79"/>
        <end position="105"/>
    </location>
</feature>
<evidence type="ECO:0000313" key="8">
    <source>
        <dbReference type="Proteomes" id="UP000006671"/>
    </source>
</evidence>
<dbReference type="Gene3D" id="3.30.1490.20">
    <property type="entry name" value="ATP-grasp fold, A domain"/>
    <property type="match status" value="1"/>
</dbReference>
<dbReference type="Pfam" id="PF03133">
    <property type="entry name" value="TTL"/>
    <property type="match status" value="1"/>
</dbReference>
<dbReference type="InterPro" id="IPR013815">
    <property type="entry name" value="ATP_grasp_subdomain_1"/>
</dbReference>
<dbReference type="GeneID" id="8848267"/>
<keyword evidence="4" id="KW-0479">Metal-binding</keyword>
<dbReference type="GO" id="GO:0000226">
    <property type="term" value="P:microtubule cytoskeleton organization"/>
    <property type="evidence" value="ECO:0007669"/>
    <property type="project" value="TreeGrafter"/>
</dbReference>
<gene>
    <name evidence="7" type="ORF">NAEGRDRAFT_67150</name>
</gene>
<dbReference type="RefSeq" id="XP_002677563.1">
    <property type="nucleotide sequence ID" value="XM_002677517.1"/>
</dbReference>
<dbReference type="GO" id="GO:0015631">
    <property type="term" value="F:tubulin binding"/>
    <property type="evidence" value="ECO:0007669"/>
    <property type="project" value="TreeGrafter"/>
</dbReference>
<evidence type="ECO:0000256" key="5">
    <source>
        <dbReference type="SAM" id="MobiDB-lite"/>
    </source>
</evidence>
<evidence type="ECO:0000313" key="7">
    <source>
        <dbReference type="EMBL" id="EFC44819.1"/>
    </source>
</evidence>
<keyword evidence="2" id="KW-0547">Nucleotide-binding</keyword>